<dbReference type="CDD" id="cd03784">
    <property type="entry name" value="GT1_Gtf-like"/>
    <property type="match status" value="1"/>
</dbReference>
<dbReference type="EMBL" id="JARQTW010000004">
    <property type="protein sequence ID" value="MDG2949387.1"/>
    <property type="molecule type" value="Genomic_DNA"/>
</dbReference>
<dbReference type="GO" id="GO:0016758">
    <property type="term" value="F:hexosyltransferase activity"/>
    <property type="evidence" value="ECO:0007669"/>
    <property type="project" value="InterPro"/>
</dbReference>
<evidence type="ECO:0000256" key="1">
    <source>
        <dbReference type="ARBA" id="ARBA00009995"/>
    </source>
</evidence>
<comment type="caution">
    <text evidence="3">The sequence shown here is derived from an EMBL/GenBank/DDBJ whole genome shotgun (WGS) entry which is preliminary data.</text>
</comment>
<dbReference type="RefSeq" id="WP_317476642.1">
    <property type="nucleotide sequence ID" value="NZ_JARQTW010000004.1"/>
</dbReference>
<comment type="similarity">
    <text evidence="1">Belongs to the UDP-glycosyltransferase family.</text>
</comment>
<organism evidence="3 4">
    <name type="scientific">Exercitatus varius</name>
    <dbReference type="NCBI Taxonomy" id="67857"/>
    <lineage>
        <taxon>Bacteria</taxon>
        <taxon>Pseudomonadati</taxon>
        <taxon>Pseudomonadota</taxon>
        <taxon>Gammaproteobacteria</taxon>
        <taxon>Pasteurellales</taxon>
        <taxon>Pasteurellaceae</taxon>
        <taxon>Exercitatus</taxon>
    </lineage>
</organism>
<dbReference type="FunFam" id="3.40.50.2000:FF:000072">
    <property type="entry name" value="Glycosyl transferase"/>
    <property type="match status" value="1"/>
</dbReference>
<dbReference type="AlphaFoldDB" id="A0AAW6Q767"/>
<name>A0AAW6Q767_9PAST</name>
<dbReference type="PANTHER" id="PTHR21015">
    <property type="entry name" value="UDP-N-ACETYLGLUCOSAMINE--N-ACETYLMURAMYL-(PENTAPEPTIDE) PYROPHOSPHORYL-UNDECAPRENOL N-ACETYLGLUCOSAMINE TRANSFERASE 1"/>
    <property type="match status" value="1"/>
</dbReference>
<sequence>MAKIAFFGVPAYGHTSPTLLVINELIKRGHTVYYYSFNSFKTHIEDTNAQFISCDQYTDSRIFDNQNNSTAEGLLETLLDYAITLTDALFPDVNQKSPDIIVADSLAIWGKLLAIKLNIPFVSSNSTLAINPVLLKQSANLGFKQICKLLWLYPCFQRKLKKLQSYGFPGKSLKDLLLTDPQTETLIYTSKQFQPFAETFNSHLHFVGPMIRQVKNTIKINMHPLIYVSLGTIHNQMMKFYKNCLQALGDKNYTVIMSVGTSTNIQELGKIPRNITIYQQVDQISVLQQANVFITHAGLNSVSEGLYHEVPLLLYPQTSEQRVIAERVETLGAGQLMKSDSAKEIATKVSILLKDLNFKKAAQDVSAHFKKTGGAAFAADIILNCLK</sequence>
<dbReference type="SUPFAM" id="SSF53756">
    <property type="entry name" value="UDP-Glycosyltransferase/glycogen phosphorylase"/>
    <property type="match status" value="1"/>
</dbReference>
<evidence type="ECO:0000256" key="2">
    <source>
        <dbReference type="ARBA" id="ARBA00022679"/>
    </source>
</evidence>
<evidence type="ECO:0000313" key="3">
    <source>
        <dbReference type="EMBL" id="MDG2949387.1"/>
    </source>
</evidence>
<reference evidence="3" key="1">
    <citation type="submission" date="2023-03" db="EMBL/GenBank/DDBJ databases">
        <title>Classification of Bisgaard taxon 6 and taxon 10 as Exercitatus varius gen. nov., spec. nov.</title>
        <authorList>
            <person name="Christensen H."/>
        </authorList>
    </citation>
    <scope>NUCLEOTIDE SEQUENCE</scope>
    <source>
        <strain evidence="3">86116</strain>
    </source>
</reference>
<evidence type="ECO:0000313" key="4">
    <source>
        <dbReference type="Proteomes" id="UP001214976"/>
    </source>
</evidence>
<dbReference type="PANTHER" id="PTHR21015:SF22">
    <property type="entry name" value="GLYCOSYLTRANSFERASE"/>
    <property type="match status" value="1"/>
</dbReference>
<proteinExistence type="inferred from homology"/>
<accession>A0AAW6Q767</accession>
<dbReference type="GO" id="GO:0008194">
    <property type="term" value="F:UDP-glycosyltransferase activity"/>
    <property type="evidence" value="ECO:0007669"/>
    <property type="project" value="InterPro"/>
</dbReference>
<dbReference type="Gene3D" id="3.40.50.2000">
    <property type="entry name" value="Glycogen Phosphorylase B"/>
    <property type="match status" value="2"/>
</dbReference>
<gene>
    <name evidence="3" type="ORF">P7M15_02440</name>
</gene>
<protein>
    <submittedName>
        <fullName evidence="3">Glycosyltransferase</fullName>
    </submittedName>
</protein>
<dbReference type="Pfam" id="PF00201">
    <property type="entry name" value="UDPGT"/>
    <property type="match status" value="1"/>
</dbReference>
<dbReference type="InterPro" id="IPR002213">
    <property type="entry name" value="UDP_glucos_trans"/>
</dbReference>
<keyword evidence="2" id="KW-0808">Transferase</keyword>
<dbReference type="InterPro" id="IPR006326">
    <property type="entry name" value="UDPGT_MGT-like"/>
</dbReference>
<dbReference type="NCBIfam" id="TIGR01426">
    <property type="entry name" value="MGT"/>
    <property type="match status" value="1"/>
</dbReference>
<dbReference type="Proteomes" id="UP001214976">
    <property type="component" value="Unassembled WGS sequence"/>
</dbReference>